<dbReference type="SUPFAM" id="SSF51735">
    <property type="entry name" value="NAD(P)-binding Rossmann-fold domains"/>
    <property type="match status" value="1"/>
</dbReference>
<comment type="caution">
    <text evidence="2">The sequence shown here is derived from an EMBL/GenBank/DDBJ whole genome shotgun (WGS) entry which is preliminary data.</text>
</comment>
<dbReference type="PANTHER" id="PTHR43162:SF1">
    <property type="entry name" value="PRESTALK A DIFFERENTIATION PROTEIN A"/>
    <property type="match status" value="1"/>
</dbReference>
<gene>
    <name evidence="2" type="ORF">HCN56_03725</name>
</gene>
<accession>A0A7X6HXM2</accession>
<dbReference type="AlphaFoldDB" id="A0A7X6HXM2"/>
<evidence type="ECO:0000313" key="3">
    <source>
        <dbReference type="Proteomes" id="UP000578686"/>
    </source>
</evidence>
<keyword evidence="3" id="KW-1185">Reference proteome</keyword>
<name>A0A7X6HXM2_9ACTN</name>
<dbReference type="Gene3D" id="3.40.50.720">
    <property type="entry name" value="NAD(P)-binding Rossmann-like Domain"/>
    <property type="match status" value="1"/>
</dbReference>
<reference evidence="2 3" key="1">
    <citation type="submission" date="2020-03" db="EMBL/GenBank/DDBJ databases">
        <title>Draft genome of Streptomyces sp. ventii, isolated from the Axial Seamount in the Pacific Ocean, and resequencing of the two type strains Streptomyces lonarensis strain NCL 716 and Streptomyces bohaiensis strain 11A07.</title>
        <authorList>
            <person name="Loughran R.M."/>
            <person name="Pfannmuller K.M."/>
            <person name="Wasson B.J."/>
            <person name="Deadmond M.C."/>
            <person name="Paddock B.E."/>
            <person name="Koyack M.J."/>
            <person name="Gallegos D.A."/>
            <person name="Mitchell E.A."/>
            <person name="Ushijima B."/>
            <person name="Saw J.H."/>
            <person name="Mcphail K.L."/>
            <person name="Videau P."/>
        </authorList>
    </citation>
    <scope>NUCLEOTIDE SEQUENCE [LARGE SCALE GENOMIC DNA]</scope>
    <source>
        <strain evidence="2 3">NCL716</strain>
    </source>
</reference>
<proteinExistence type="predicted"/>
<dbReference type="Gene3D" id="3.90.25.10">
    <property type="entry name" value="UDP-galactose 4-epimerase, domain 1"/>
    <property type="match status" value="1"/>
</dbReference>
<evidence type="ECO:0000313" key="2">
    <source>
        <dbReference type="EMBL" id="NJQ04711.1"/>
    </source>
</evidence>
<feature type="domain" description="NAD(P)-binding" evidence="1">
    <location>
        <begin position="4"/>
        <end position="166"/>
    </location>
</feature>
<dbReference type="PANTHER" id="PTHR43162">
    <property type="match status" value="1"/>
</dbReference>
<dbReference type="Pfam" id="PF13460">
    <property type="entry name" value="NAD_binding_10"/>
    <property type="match status" value="1"/>
</dbReference>
<protein>
    <submittedName>
        <fullName evidence="2">NAD(P)H-binding protein</fullName>
    </submittedName>
</protein>
<evidence type="ECO:0000259" key="1">
    <source>
        <dbReference type="Pfam" id="PF13460"/>
    </source>
</evidence>
<dbReference type="InterPro" id="IPR036291">
    <property type="entry name" value="NAD(P)-bd_dom_sf"/>
</dbReference>
<sequence length="271" mass="29361">MVLGGTGKTGRRVVSGLQQRDAAVRVAARSGPCTFDWHKRETWDAAVNGVRAVYVVDSQTEDAGSLLSEFGDVAVAAGVSRFVLLSARAWQDIDEPEWFASESAVKATGAEWTVLRPTWFGQNFSEDPLLRLPLRDGRVVLPTGEGPEPLIDAEDIAAVAVEALTSDGHAGETYALSGPRLLTFAGAVREIAQATGREIEYVDATGDQYRDHLIERGFPLDHAELAAQLLGWVREGRGAYLSDGVQRVLGREPRDFGDFVRVTAATGVWRP</sequence>
<dbReference type="InterPro" id="IPR016040">
    <property type="entry name" value="NAD(P)-bd_dom"/>
</dbReference>
<dbReference type="Proteomes" id="UP000578686">
    <property type="component" value="Unassembled WGS sequence"/>
</dbReference>
<organism evidence="2 3">
    <name type="scientific">Streptomyces lonarensis</name>
    <dbReference type="NCBI Taxonomy" id="700599"/>
    <lineage>
        <taxon>Bacteria</taxon>
        <taxon>Bacillati</taxon>
        <taxon>Actinomycetota</taxon>
        <taxon>Actinomycetes</taxon>
        <taxon>Kitasatosporales</taxon>
        <taxon>Streptomycetaceae</taxon>
        <taxon>Streptomyces</taxon>
    </lineage>
</organism>
<dbReference type="EMBL" id="JAAVJD010000013">
    <property type="protein sequence ID" value="NJQ04711.1"/>
    <property type="molecule type" value="Genomic_DNA"/>
</dbReference>
<dbReference type="InterPro" id="IPR051604">
    <property type="entry name" value="Ergot_Alk_Oxidoreductase"/>
</dbReference>